<keyword evidence="3" id="KW-1185">Reference proteome</keyword>
<organism evidence="2 3">
    <name type="scientific">Thalassomonas viridans</name>
    <dbReference type="NCBI Taxonomy" id="137584"/>
    <lineage>
        <taxon>Bacteria</taxon>
        <taxon>Pseudomonadati</taxon>
        <taxon>Pseudomonadota</taxon>
        <taxon>Gammaproteobacteria</taxon>
        <taxon>Alteromonadales</taxon>
        <taxon>Colwelliaceae</taxon>
        <taxon>Thalassomonas</taxon>
    </lineage>
</organism>
<dbReference type="EMBL" id="CP059733">
    <property type="protein sequence ID" value="WDE03873.1"/>
    <property type="molecule type" value="Genomic_DNA"/>
</dbReference>
<reference evidence="2 3" key="1">
    <citation type="journal article" date="2015" name="Genome Announc.">
        <title>Draft Genome Sequences of Marine Isolates of Thalassomonas viridans and Thalassomonas actiniarum.</title>
        <authorList>
            <person name="Olonade I."/>
            <person name="van Zyl L.J."/>
            <person name="Trindade M."/>
        </authorList>
    </citation>
    <scope>NUCLEOTIDE SEQUENCE [LARGE SCALE GENOMIC DNA]</scope>
    <source>
        <strain evidence="2 3">XOM25</strain>
    </source>
</reference>
<dbReference type="InterPro" id="IPR009492">
    <property type="entry name" value="TniQ"/>
</dbReference>
<dbReference type="RefSeq" id="WP_044839666.1">
    <property type="nucleotide sequence ID" value="NZ_CP059733.1"/>
</dbReference>
<name>A0AAE9YZP1_9GAMM</name>
<sequence>MLTGNLWPAHPHPYKGECLSSWLLRCAHHNGLKAQTFCVRVFGNSRQVWNRDIDRQAPAWLLDKLIQKTATAPERAKQTTLALYEKKLFSERSLSGQLRWVTPLKIYHRKYTGYGMQYCPFCLAEDNEAYFRLAWRLAFYTYCPMHKVLMHDRCFSCGADVAYHRLELGKPAIYKVDSLSECWKCGENLKYTPVKPCNYWHAGTFNKWNTLLAIVNRGMMNSGAFKYGRLDIIHQLCKLIVSRRLAPTLQAYLCGKTRQPFINLVQSRLPFEQRDIAERHYVLGLAWWLRERWPGKLKEAVKLKALVCNELYRDLEDMKSKKYISQYFNL</sequence>
<feature type="domain" description="TniQ" evidence="1">
    <location>
        <begin position="8"/>
        <end position="149"/>
    </location>
</feature>
<evidence type="ECO:0000313" key="3">
    <source>
        <dbReference type="Proteomes" id="UP000032352"/>
    </source>
</evidence>
<evidence type="ECO:0000313" key="2">
    <source>
        <dbReference type="EMBL" id="WDE03873.1"/>
    </source>
</evidence>
<accession>A0AAE9YZP1</accession>
<dbReference type="AlphaFoldDB" id="A0AAE9YZP1"/>
<evidence type="ECO:0000259" key="1">
    <source>
        <dbReference type="Pfam" id="PF06527"/>
    </source>
</evidence>
<proteinExistence type="predicted"/>
<reference evidence="2 3" key="2">
    <citation type="journal article" date="2022" name="Mar. Drugs">
        <title>Bioassay-Guided Fractionation Leads to the Detection of Cholic Acid Generated by the Rare Thalassomonas sp.</title>
        <authorList>
            <person name="Pheiffer F."/>
            <person name="Schneider Y.K."/>
            <person name="Hansen E.H."/>
            <person name="Andersen J.H."/>
            <person name="Isaksson J."/>
            <person name="Busche T."/>
            <person name="R C."/>
            <person name="Kalinowski J."/>
            <person name="Zyl L.V."/>
            <person name="Trindade M."/>
        </authorList>
    </citation>
    <scope>NUCLEOTIDE SEQUENCE [LARGE SCALE GENOMIC DNA]</scope>
    <source>
        <strain evidence="2 3">XOM25</strain>
    </source>
</reference>
<gene>
    <name evidence="2" type="ORF">SG34_021225</name>
</gene>
<dbReference type="KEGG" id="tvd:SG34_021225"/>
<dbReference type="Proteomes" id="UP000032352">
    <property type="component" value="Chromosome"/>
</dbReference>
<dbReference type="Pfam" id="PF06527">
    <property type="entry name" value="TniQ"/>
    <property type="match status" value="1"/>
</dbReference>
<protein>
    <submittedName>
        <fullName evidence="2">TniQ family protein</fullName>
    </submittedName>
</protein>